<comment type="caution">
    <text evidence="1">The sequence shown here is derived from an EMBL/GenBank/DDBJ whole genome shotgun (WGS) entry which is preliminary data.</text>
</comment>
<protein>
    <recommendedName>
        <fullName evidence="3">CBM-cenC domain-containing protein</fullName>
    </recommendedName>
</protein>
<sequence>MQLKSSKKFPLWFVLILVFLVVLLLSLSSNRKVEKYPKTPDFEQKTSFDLIQITFNEKSFKKIEKKRLEALATGILETRDSDYVPATISFNGEDFRAEVRLKGDWTDHLKGEKWSFRVKLKNDKTILGMRKFSIHHPQTRGHHYLAEWLYLKAVKREKLLGLRYNFLEGAIHIKSNNSSKYVSRDVGLYAMEETFDKRTLESNAAKESVILKFSEDVWWNEVKKSIKAGSSLGYSWEDFMNHSIVERAKFPILPFSEEKTILDSTMNGYFKLSKGLLESVYIGNTTIDEVFDVKKLAMQNAILNLFGAVHGTYIINLRFYYNPITSLLEPIAFDGNSGNKLVKYTHFMFVNKEKDSVYLKELAYALEKVSNPEYLRGLISEYKEESEKLEKTLIKEFYSKGLSIENLEFNQEIMRTELMSLKNRFGIENITLETNSIAKGIIVQSAVVERIEVPDAANWINNNTILSKTKITSDNRDIYNLSRDDASTNSYTVTPNIKVNPGRVYKTSILVKKGRRDAYFGLRIQGDYPNRVDAVFDLENGQVKKKSLGGNFENVNATIKSISKDWFLCSLEGKIMTSNVKIILGPTTEQKNSEDWEGVTNKNCDVYILPSSLLVEEISK</sequence>
<dbReference type="RefSeq" id="WP_386059180.1">
    <property type="nucleotide sequence ID" value="NZ_JBHLTQ010000001.1"/>
</dbReference>
<name>A0ABV6Q561_9FLAO</name>
<organism evidence="1 2">
    <name type="scientific">Winogradskyella pulchriflava</name>
    <dbReference type="NCBI Taxonomy" id="1110688"/>
    <lineage>
        <taxon>Bacteria</taxon>
        <taxon>Pseudomonadati</taxon>
        <taxon>Bacteroidota</taxon>
        <taxon>Flavobacteriia</taxon>
        <taxon>Flavobacteriales</taxon>
        <taxon>Flavobacteriaceae</taxon>
        <taxon>Winogradskyella</taxon>
    </lineage>
</organism>
<proteinExistence type="predicted"/>
<evidence type="ECO:0000313" key="2">
    <source>
        <dbReference type="Proteomes" id="UP001589832"/>
    </source>
</evidence>
<evidence type="ECO:0000313" key="1">
    <source>
        <dbReference type="EMBL" id="MFC0603410.1"/>
    </source>
</evidence>
<dbReference type="EMBL" id="JBHLTQ010000001">
    <property type="protein sequence ID" value="MFC0603410.1"/>
    <property type="molecule type" value="Genomic_DNA"/>
</dbReference>
<keyword evidence="2" id="KW-1185">Reference proteome</keyword>
<dbReference type="Proteomes" id="UP001589832">
    <property type="component" value="Unassembled WGS sequence"/>
</dbReference>
<reference evidence="1 2" key="1">
    <citation type="submission" date="2024-09" db="EMBL/GenBank/DDBJ databases">
        <authorList>
            <person name="Sun Q."/>
            <person name="Mori K."/>
        </authorList>
    </citation>
    <scope>NUCLEOTIDE SEQUENCE [LARGE SCALE GENOMIC DNA]</scope>
    <source>
        <strain evidence="1 2">NCAIM B.02481</strain>
    </source>
</reference>
<accession>A0ABV6Q561</accession>
<evidence type="ECO:0008006" key="3">
    <source>
        <dbReference type="Google" id="ProtNLM"/>
    </source>
</evidence>
<gene>
    <name evidence="1" type="ORF">ACFFGA_02510</name>
</gene>
<dbReference type="CDD" id="cd10140">
    <property type="entry name" value="PFM_aerolysin_family"/>
    <property type="match status" value="1"/>
</dbReference>